<keyword evidence="4" id="KW-1185">Reference proteome</keyword>
<dbReference type="PANTHER" id="PTHR33777">
    <property type="entry name" value="UPF0045 PROTEIN ECM15"/>
    <property type="match status" value="1"/>
</dbReference>
<evidence type="ECO:0000313" key="3">
    <source>
        <dbReference type="EMBL" id="BDI03975.1"/>
    </source>
</evidence>
<dbReference type="InterPro" id="IPR002767">
    <property type="entry name" value="Thiamine_BP"/>
</dbReference>
<dbReference type="Proteomes" id="UP001057498">
    <property type="component" value="Chromosome"/>
</dbReference>
<dbReference type="Gene3D" id="3.30.70.930">
    <property type="match status" value="1"/>
</dbReference>
<dbReference type="InterPro" id="IPR051614">
    <property type="entry name" value="UPF0045_domain"/>
</dbReference>
<evidence type="ECO:0000256" key="1">
    <source>
        <dbReference type="ARBA" id="ARBA00010272"/>
    </source>
</evidence>
<protein>
    <recommendedName>
        <fullName evidence="2">Thiamine-binding protein domain-containing protein</fullName>
    </recommendedName>
</protein>
<accession>A0ABN6PL59</accession>
<sequence>MVLLEFSIAPTGQGESLSAHVARVIDLIDRSGLPYQLTPMGTILEGEWAEVMGVVTQCFELMAAEFPRVGLHLKVDYRAGPGGRLKAKTAKVEQHLGRKLSV</sequence>
<dbReference type="Pfam" id="PF01910">
    <property type="entry name" value="Thiamine_BP"/>
    <property type="match status" value="1"/>
</dbReference>
<dbReference type="RefSeq" id="WP_251972214.1">
    <property type="nucleotide sequence ID" value="NZ_AP025730.1"/>
</dbReference>
<reference evidence="3" key="1">
    <citation type="submission" date="2022-04" db="EMBL/GenBank/DDBJ databases">
        <title>Whole genome sequence of Sphaerotilus sp. FB-5.</title>
        <authorList>
            <person name="Takeda M."/>
            <person name="Narihara S."/>
            <person name="Akimoto M."/>
            <person name="Akimoto R."/>
            <person name="Nishiyashiki S."/>
            <person name="Murakami T."/>
        </authorList>
    </citation>
    <scope>NUCLEOTIDE SEQUENCE</scope>
    <source>
        <strain evidence="3">FB-5</strain>
    </source>
</reference>
<evidence type="ECO:0000259" key="2">
    <source>
        <dbReference type="Pfam" id="PF01910"/>
    </source>
</evidence>
<gene>
    <name evidence="3" type="ORF">CATMQ487_09450</name>
</gene>
<evidence type="ECO:0000313" key="4">
    <source>
        <dbReference type="Proteomes" id="UP001057498"/>
    </source>
</evidence>
<dbReference type="InterPro" id="IPR029756">
    <property type="entry name" value="MTH1187/YkoF-like"/>
</dbReference>
<dbReference type="EMBL" id="AP025730">
    <property type="protein sequence ID" value="BDI03975.1"/>
    <property type="molecule type" value="Genomic_DNA"/>
</dbReference>
<dbReference type="NCBIfam" id="TIGR00106">
    <property type="entry name" value="MTH1187 family thiamine-binding protein"/>
    <property type="match status" value="1"/>
</dbReference>
<dbReference type="SUPFAM" id="SSF89957">
    <property type="entry name" value="MTH1187/YkoF-like"/>
    <property type="match status" value="1"/>
</dbReference>
<dbReference type="PANTHER" id="PTHR33777:SF1">
    <property type="entry name" value="UPF0045 PROTEIN ECM15"/>
    <property type="match status" value="1"/>
</dbReference>
<name>A0ABN6PL59_9BURK</name>
<comment type="similarity">
    <text evidence="1">Belongs to the UPF0045 family.</text>
</comment>
<feature type="domain" description="Thiamine-binding protein" evidence="2">
    <location>
        <begin position="5"/>
        <end position="93"/>
    </location>
</feature>
<organism evidence="3 4">
    <name type="scientific">Sphaerotilus microaerophilus</name>
    <dbReference type="NCBI Taxonomy" id="2914710"/>
    <lineage>
        <taxon>Bacteria</taxon>
        <taxon>Pseudomonadati</taxon>
        <taxon>Pseudomonadota</taxon>
        <taxon>Betaproteobacteria</taxon>
        <taxon>Burkholderiales</taxon>
        <taxon>Sphaerotilaceae</taxon>
        <taxon>Sphaerotilus</taxon>
    </lineage>
</organism>
<proteinExistence type="inferred from homology"/>